<evidence type="ECO:0000256" key="1">
    <source>
        <dbReference type="ARBA" id="ARBA00022801"/>
    </source>
</evidence>
<reference evidence="3 4" key="1">
    <citation type="submission" date="2017-01" db="EMBL/GenBank/DDBJ databases">
        <title>Genome Sequencing of a Marine Spirillum, Oceanospirillum multiglobuliferum ATCC 33336, from Japan.</title>
        <authorList>
            <person name="Carney J.G."/>
            <person name="Trachtenberg A.M."/>
            <person name="Rheaume B.A."/>
            <person name="Linnane J.D."/>
            <person name="Pitts N.L."/>
            <person name="Mykles D.L."/>
            <person name="Maclea K.S."/>
        </authorList>
    </citation>
    <scope>NUCLEOTIDE SEQUENCE [LARGE SCALE GENOMIC DNA]</scope>
    <source>
        <strain evidence="3 4">ATCC 33336</strain>
    </source>
</reference>
<evidence type="ECO:0000259" key="2">
    <source>
        <dbReference type="SMART" id="SM00331"/>
    </source>
</evidence>
<dbReference type="Gene3D" id="3.60.40.10">
    <property type="entry name" value="PPM-type phosphatase domain"/>
    <property type="match status" value="1"/>
</dbReference>
<dbReference type="SMART" id="SM00331">
    <property type="entry name" value="PP2C_SIG"/>
    <property type="match status" value="1"/>
</dbReference>
<dbReference type="AlphaFoldDB" id="A0A1T4S532"/>
<dbReference type="InterPro" id="IPR011006">
    <property type="entry name" value="CheY-like_superfamily"/>
</dbReference>
<keyword evidence="1" id="KW-0378">Hydrolase</keyword>
<dbReference type="PANTHER" id="PTHR43156:SF2">
    <property type="entry name" value="STAGE II SPORULATION PROTEIN E"/>
    <property type="match status" value="1"/>
</dbReference>
<dbReference type="Gene3D" id="1.20.5.390">
    <property type="entry name" value="L1 transposable element, trimerization domain"/>
    <property type="match status" value="1"/>
</dbReference>
<dbReference type="OrthoDB" id="6399952at2"/>
<dbReference type="InterPro" id="IPR001932">
    <property type="entry name" value="PPM-type_phosphatase-like_dom"/>
</dbReference>
<dbReference type="EMBL" id="MTSM01000025">
    <property type="protein sequence ID" value="OPX54434.1"/>
    <property type="molecule type" value="Genomic_DNA"/>
</dbReference>
<dbReference type="Pfam" id="PF07228">
    <property type="entry name" value="SpoIIE"/>
    <property type="match status" value="1"/>
</dbReference>
<organism evidence="3 4">
    <name type="scientific">Oceanospirillum multiglobuliferum</name>
    <dbReference type="NCBI Taxonomy" id="64969"/>
    <lineage>
        <taxon>Bacteria</taxon>
        <taxon>Pseudomonadati</taxon>
        <taxon>Pseudomonadota</taxon>
        <taxon>Gammaproteobacteria</taxon>
        <taxon>Oceanospirillales</taxon>
        <taxon>Oceanospirillaceae</taxon>
        <taxon>Oceanospirillum</taxon>
    </lineage>
</organism>
<keyword evidence="4" id="KW-1185">Reference proteome</keyword>
<dbReference type="GO" id="GO:0016791">
    <property type="term" value="F:phosphatase activity"/>
    <property type="evidence" value="ECO:0007669"/>
    <property type="project" value="TreeGrafter"/>
</dbReference>
<dbReference type="Proteomes" id="UP000191418">
    <property type="component" value="Unassembled WGS sequence"/>
</dbReference>
<accession>A0A1T4S532</accession>
<gene>
    <name evidence="3" type="ORF">BTE48_14040</name>
</gene>
<protein>
    <recommendedName>
        <fullName evidence="2">PPM-type phosphatase domain-containing protein</fullName>
    </recommendedName>
</protein>
<dbReference type="SUPFAM" id="SSF52172">
    <property type="entry name" value="CheY-like"/>
    <property type="match status" value="1"/>
</dbReference>
<evidence type="ECO:0000313" key="3">
    <source>
        <dbReference type="EMBL" id="OPX54434.1"/>
    </source>
</evidence>
<dbReference type="SUPFAM" id="SSF81606">
    <property type="entry name" value="PP2C-like"/>
    <property type="match status" value="1"/>
</dbReference>
<dbReference type="InterPro" id="IPR036457">
    <property type="entry name" value="PPM-type-like_dom_sf"/>
</dbReference>
<dbReference type="STRING" id="64969.SAMN02745127_02746"/>
<proteinExistence type="predicted"/>
<dbReference type="InterPro" id="IPR052016">
    <property type="entry name" value="Bact_Sigma-Reg"/>
</dbReference>
<dbReference type="PANTHER" id="PTHR43156">
    <property type="entry name" value="STAGE II SPORULATION PROTEIN E-RELATED"/>
    <property type="match status" value="1"/>
</dbReference>
<dbReference type="RefSeq" id="WP_078746277.1">
    <property type="nucleotide sequence ID" value="NZ_FUXG01000024.1"/>
</dbReference>
<sequence length="387" mass="43660">MFSTITDAALIPSNSSQCKGKSPFEQLCQTITIQTLASDFSPEKLSSNIELVIFELSSFGDLFRLEPWLDSQRTYALVLWADECQHDVVIKALEAGADDYILNPESHSKLASLVLSRAVTRMRDARQSIQTYTELEQINLELMTSLDVLRQDQQAGRYVQQRMLPQTPWQHGGMTFEHTICPSLYLSGDVVDYLPIDTDRVLFYLADVSGHGASSAFITILLRVFIRRYVTRRLERGQLISTAQILTEVNQELLDTSLGKHLTIFIGVIDQRQHLLRYSNGAQFPTPILHSVDQTQFIGEKGLPVGLFADATYEEFELLLHPRYHLSLFSDGVFEVMKNNTLAEKESQLLSLAQQFAGDHAGLVQWFNQMGMKSSPDDVTMLTISDT</sequence>
<comment type="caution">
    <text evidence="3">The sequence shown here is derived from an EMBL/GenBank/DDBJ whole genome shotgun (WGS) entry which is preliminary data.</text>
</comment>
<feature type="domain" description="PPM-type phosphatase" evidence="2">
    <location>
        <begin position="176"/>
        <end position="386"/>
    </location>
</feature>
<name>A0A1T4S532_9GAMM</name>
<evidence type="ECO:0000313" key="4">
    <source>
        <dbReference type="Proteomes" id="UP000191418"/>
    </source>
</evidence>